<name>A0AAN7RB06_TRANT</name>
<dbReference type="Proteomes" id="UP001346149">
    <property type="component" value="Unassembled WGS sequence"/>
</dbReference>
<proteinExistence type="predicted"/>
<feature type="compositionally biased region" description="Polar residues" evidence="1">
    <location>
        <begin position="56"/>
        <end position="89"/>
    </location>
</feature>
<comment type="caution">
    <text evidence="2">The sequence shown here is derived from an EMBL/GenBank/DDBJ whole genome shotgun (WGS) entry which is preliminary data.</text>
</comment>
<protein>
    <submittedName>
        <fullName evidence="2">Uncharacterized protein</fullName>
    </submittedName>
</protein>
<reference evidence="2 3" key="1">
    <citation type="journal article" date="2023" name="Hortic Res">
        <title>Pangenome of water caltrop reveals structural variations and asymmetric subgenome divergence after allopolyploidization.</title>
        <authorList>
            <person name="Zhang X."/>
            <person name="Chen Y."/>
            <person name="Wang L."/>
            <person name="Yuan Y."/>
            <person name="Fang M."/>
            <person name="Shi L."/>
            <person name="Lu R."/>
            <person name="Comes H.P."/>
            <person name="Ma Y."/>
            <person name="Chen Y."/>
            <person name="Huang G."/>
            <person name="Zhou Y."/>
            <person name="Zheng Z."/>
            <person name="Qiu Y."/>
        </authorList>
    </citation>
    <scope>NUCLEOTIDE SEQUENCE [LARGE SCALE GENOMIC DNA]</scope>
    <source>
        <strain evidence="2">F231</strain>
    </source>
</reference>
<dbReference type="EMBL" id="JAXQNO010000008">
    <property type="protein sequence ID" value="KAK4792408.1"/>
    <property type="molecule type" value="Genomic_DNA"/>
</dbReference>
<feature type="region of interest" description="Disordered" evidence="1">
    <location>
        <begin position="56"/>
        <end position="91"/>
    </location>
</feature>
<gene>
    <name evidence="2" type="ORF">SAY86_022843</name>
</gene>
<evidence type="ECO:0000313" key="3">
    <source>
        <dbReference type="Proteomes" id="UP001346149"/>
    </source>
</evidence>
<evidence type="ECO:0000256" key="1">
    <source>
        <dbReference type="SAM" id="MobiDB-lite"/>
    </source>
</evidence>
<accession>A0AAN7RB06</accession>
<feature type="region of interest" description="Disordered" evidence="1">
    <location>
        <begin position="119"/>
        <end position="138"/>
    </location>
</feature>
<keyword evidence="3" id="KW-1185">Reference proteome</keyword>
<organism evidence="2 3">
    <name type="scientific">Trapa natans</name>
    <name type="common">Water chestnut</name>
    <dbReference type="NCBI Taxonomy" id="22666"/>
    <lineage>
        <taxon>Eukaryota</taxon>
        <taxon>Viridiplantae</taxon>
        <taxon>Streptophyta</taxon>
        <taxon>Embryophyta</taxon>
        <taxon>Tracheophyta</taxon>
        <taxon>Spermatophyta</taxon>
        <taxon>Magnoliopsida</taxon>
        <taxon>eudicotyledons</taxon>
        <taxon>Gunneridae</taxon>
        <taxon>Pentapetalae</taxon>
        <taxon>rosids</taxon>
        <taxon>malvids</taxon>
        <taxon>Myrtales</taxon>
        <taxon>Lythraceae</taxon>
        <taxon>Trapa</taxon>
    </lineage>
</organism>
<evidence type="ECO:0000313" key="2">
    <source>
        <dbReference type="EMBL" id="KAK4792408.1"/>
    </source>
</evidence>
<dbReference type="AlphaFoldDB" id="A0AAN7RB06"/>
<sequence>MRKGNWWSLGPGFSGKLLQHSMIEESSNGRRMSLDGRLSLELGKVEFLKDVPQASDVNSLNESNGNCDLTISDTDSVSSGRTNGLQESPWTMKPKIGPRVLLMYARFWQETNSRLRLPPRSWITPPDQSRIESCNGSQ</sequence>